<evidence type="ECO:0000256" key="4">
    <source>
        <dbReference type="ARBA" id="ARBA00022679"/>
    </source>
</evidence>
<evidence type="ECO:0000256" key="3">
    <source>
        <dbReference type="ARBA" id="ARBA00022478"/>
    </source>
</evidence>
<evidence type="ECO:0000313" key="15">
    <source>
        <dbReference type="EMBL" id="KAF1809045.1"/>
    </source>
</evidence>
<feature type="compositionally biased region" description="Polar residues" evidence="13">
    <location>
        <begin position="145"/>
        <end position="154"/>
    </location>
</feature>
<dbReference type="GO" id="GO:0005736">
    <property type="term" value="C:RNA polymerase I complex"/>
    <property type="evidence" value="ECO:0007669"/>
    <property type="project" value="TreeGrafter"/>
</dbReference>
<comment type="function">
    <text evidence="12">DNA-dependent RNA polymerase catalyzes the transcription of DNA into RNA using the four ribonucleoside triphosphates as substrates.</text>
</comment>
<reference evidence="17" key="3">
    <citation type="submission" date="2025-04" db="UniProtKB">
        <authorList>
            <consortium name="RefSeq"/>
        </authorList>
    </citation>
    <scope>IDENTIFICATION</scope>
    <source>
        <strain evidence="17">CBS 781.70</strain>
    </source>
</reference>
<feature type="compositionally biased region" description="Acidic residues" evidence="13">
    <location>
        <begin position="1388"/>
        <end position="1400"/>
    </location>
</feature>
<protein>
    <recommendedName>
        <fullName evidence="12">DNA-directed RNA polymerase subunit</fullName>
        <ecNumber evidence="12">2.7.7.6</ecNumber>
    </recommendedName>
</protein>
<comment type="catalytic activity">
    <reaction evidence="11 12">
        <text>RNA(n) + a ribonucleoside 5'-triphosphate = RNA(n+1) + diphosphate</text>
        <dbReference type="Rhea" id="RHEA:21248"/>
        <dbReference type="Rhea" id="RHEA-COMP:14527"/>
        <dbReference type="Rhea" id="RHEA-COMP:17342"/>
        <dbReference type="ChEBI" id="CHEBI:33019"/>
        <dbReference type="ChEBI" id="CHEBI:61557"/>
        <dbReference type="ChEBI" id="CHEBI:140395"/>
        <dbReference type="EC" id="2.7.7.6"/>
    </reaction>
</comment>
<dbReference type="PANTHER" id="PTHR19376">
    <property type="entry name" value="DNA-DIRECTED RNA POLYMERASE"/>
    <property type="match status" value="1"/>
</dbReference>
<evidence type="ECO:0000256" key="10">
    <source>
        <dbReference type="ARBA" id="ARBA00023242"/>
    </source>
</evidence>
<dbReference type="Gene3D" id="3.30.1490.180">
    <property type="entry name" value="RNA polymerase ii"/>
    <property type="match status" value="1"/>
</dbReference>
<reference evidence="17" key="2">
    <citation type="submission" date="2020-04" db="EMBL/GenBank/DDBJ databases">
        <authorList>
            <consortium name="NCBI Genome Project"/>
        </authorList>
    </citation>
    <scope>NUCLEOTIDE SEQUENCE</scope>
    <source>
        <strain evidence="17">CBS 781.70</strain>
    </source>
</reference>
<reference evidence="15 17" key="1">
    <citation type="submission" date="2020-01" db="EMBL/GenBank/DDBJ databases">
        <authorList>
            <consortium name="DOE Joint Genome Institute"/>
            <person name="Haridas S."/>
            <person name="Albert R."/>
            <person name="Binder M."/>
            <person name="Bloem J."/>
            <person name="Labutti K."/>
            <person name="Salamov A."/>
            <person name="Andreopoulos B."/>
            <person name="Baker S.E."/>
            <person name="Barry K."/>
            <person name="Bills G."/>
            <person name="Bluhm B.H."/>
            <person name="Cannon C."/>
            <person name="Castanera R."/>
            <person name="Culley D.E."/>
            <person name="Daum C."/>
            <person name="Ezra D."/>
            <person name="Gonzalez J.B."/>
            <person name="Henrissat B."/>
            <person name="Kuo A."/>
            <person name="Liang C."/>
            <person name="Lipzen A."/>
            <person name="Lutzoni F."/>
            <person name="Magnuson J."/>
            <person name="Mondo S."/>
            <person name="Nolan M."/>
            <person name="Ohm R."/>
            <person name="Pangilinan J."/>
            <person name="Park H.-J."/>
            <person name="Ramirez L."/>
            <person name="Alfaro M."/>
            <person name="Sun H."/>
            <person name="Tritt A."/>
            <person name="Yoshinaga Y."/>
            <person name="Zwiers L.-H."/>
            <person name="Turgeon B.G."/>
            <person name="Goodwin S.B."/>
            <person name="Spatafora J.W."/>
            <person name="Crous P.W."/>
            <person name="Grigoriev I.V."/>
        </authorList>
    </citation>
    <scope>NUCLEOTIDE SEQUENCE</scope>
    <source>
        <strain evidence="15 17">CBS 781.70</strain>
    </source>
</reference>
<sequence length="1709" mass="190124">MNIASPVASHLAGVDFSFLAPDEIHKLSVKEIRNPETFDTLKHPCPGGLHDPSLGTFLDNACTTCKLNKFTCPGHCGHIDLPELVYHPLFFDQILRLLRAQCDYCHRAKLSRIRATEAICKLQLLKHGLVNAVAGMDDAIAKPSTGPSTHNPNGDSDSDDEDDDTKIGKIRAYTKEQIKRFQRKNGSTADLEKSEMVREARFSVLSEVLKDMSTRRKCPNCNCTSPSYRKDRFVRIYRNTLAETYEKVLRERGITYENPLITLRTQIAKSEKRQSRGVVDEAVADLDPMSADEDGDVQMEDDDIGGGLVLENAQVGMRQATKVEEKRERYMSAQEIHAALTLLFQRETELFNLIYRPATASTKTPITPDMFFIKTMLVPPSKYRPDSKNDRGDVMEHMKNNHYKGILQCGQTVRQISSEILNPATSESGRKRSLVDYNEACVRLQEAVNSLIDKDRNPNQGLAARRNLDGIKQDLEKKEGLFRMNMMGKRVNYAARSVISPDPNIETNEIGVPPVFATRLTYPEPVTNHNYFELKEAVLNGPDKWPGAVAIENENGQMINLRHKNVEERQALANQLLAPSSTSDNGSRGKKVYRHLNNGDVVLMNRQPTLHKPSMMAHRARVLPGEKTIRMHYANCNTYNADFDGDEMNMHLPQNEIGRAEAILIAATDEQYLSGTAGKPLRGLIQDHISMGVRLTNKDTFFTRGEYFQLMYAALRPEDNHTTHNRLITLPPAIFRPRKLWTGKQIISTVLENIRPIGTDGLTLTAGSQTPKNLWGTDSEEGDVIFQNGVLITGILDKNHIGPSGGGFINGIYEVYGSRVAGRLLSILGRLLTKMLHMQGFSCGVEDLILTHNADTSRGETVDISSNVGFEAAAKYVNLDPEEARQRPSELSARLEKVLRNPAEHSGLDTVMRSAGSEVTTKLQSACVPAGVVKPFPKNQMLAMTATGAKGSNVNANQISTNLGQQVLEGRRVPVMVSGKTLPCFTPYDPSLRAGGYITDRFLTGVRPQEYYFHAMAGREGLIDTAVKTSRSGYLQRCLVKGMEGLRVEYDGSVRDSDGAMIQFLYGEDGLDVARQKYLFDFKFLTENFADVYRSLNAGAEHERMYSEEAKSYNKKALKKARNPEKAWKMDPATAVYPPTMNAGSTSEKFLSRQRDFIDEDEHKLLVNKKKGQTKRRDGSGARLVTRKPLEAMLDIKYLKSLVEPGEAVGIVAGQSVGEPSTQMTLNTFHLAGHAAKNVTLGIPRLREVLMTASRSISTPAMTLHLTEDIPNETAQTFAKSISRLALSEVVESCSVKESVGKGVSYTHSKYYTVRLDFFPAEEYMEEFAIQIEDIIRAIQKNFLPDLISRKRKELKRKVQESRSSHGSRNAIGVGKKIVERPPGPVEDVADGEEEGDGDADDAKRAGRTTNFGYDDAEEEEENVISAQEKSTEVMHEEEDETYGGSPKESEAEDEDATDLASKVEKARANVSRVREETLRERKETREVSSFKFDDEHGQWCEFSIEQTMEDPKVLLLPLVEAALKMAVIHDVPGIIAGDVNYEDQTDEATGDKSKVAKSISTRGANLLAMRDSFFQNVIDPHRIFTNDVAAMLEHYGVEAARATIVRELDGVFGGHGISVDNRHLNLIADYMTRGGSFKAFNRMGMTHGSSPFMKMSFETTVKFLTQAVLGEDTDILQNPSSRIVAGKLSRVGTGAFDVMMPLPLDGNH</sequence>
<dbReference type="FunFam" id="2.40.40.20:FF:000019">
    <property type="entry name" value="DNA-directed RNA polymerase II subunit RPB1"/>
    <property type="match status" value="1"/>
</dbReference>
<dbReference type="InterPro" id="IPR007066">
    <property type="entry name" value="RNA_pol_Rpb1_3"/>
</dbReference>
<dbReference type="Proteomes" id="UP000504638">
    <property type="component" value="Unplaced"/>
</dbReference>
<comment type="subcellular location">
    <subcellularLocation>
        <location evidence="1">Nucleus</location>
    </subcellularLocation>
</comment>
<dbReference type="FunFam" id="1.10.274.100:FF:000006">
    <property type="entry name" value="DNA-directed RNA polymerase subunit"/>
    <property type="match status" value="1"/>
</dbReference>
<evidence type="ECO:0000256" key="7">
    <source>
        <dbReference type="ARBA" id="ARBA00022833"/>
    </source>
</evidence>
<keyword evidence="3 12" id="KW-0240">DNA-directed RNA polymerase</keyword>
<dbReference type="Pfam" id="PF04983">
    <property type="entry name" value="RNA_pol_Rpb1_3"/>
    <property type="match status" value="1"/>
</dbReference>
<evidence type="ECO:0000256" key="11">
    <source>
        <dbReference type="ARBA" id="ARBA00048552"/>
    </source>
</evidence>
<dbReference type="PANTHER" id="PTHR19376:SF11">
    <property type="entry name" value="DNA-DIRECTED RNA POLYMERASE I SUBUNIT RPA1"/>
    <property type="match status" value="1"/>
</dbReference>
<dbReference type="InterPro" id="IPR007081">
    <property type="entry name" value="RNA_pol_Rpb1_5"/>
</dbReference>
<gene>
    <name evidence="15 17" type="ORF">P152DRAFT_442635</name>
</gene>
<dbReference type="GO" id="GO:0046872">
    <property type="term" value="F:metal ion binding"/>
    <property type="evidence" value="ECO:0007669"/>
    <property type="project" value="UniProtKB-KW"/>
</dbReference>
<dbReference type="Gene3D" id="3.30.70.2850">
    <property type="match status" value="1"/>
</dbReference>
<dbReference type="RefSeq" id="XP_033530676.1">
    <property type="nucleotide sequence ID" value="XM_033677752.1"/>
</dbReference>
<feature type="region of interest" description="Disordered" evidence="13">
    <location>
        <begin position="140"/>
        <end position="165"/>
    </location>
</feature>
<evidence type="ECO:0000256" key="8">
    <source>
        <dbReference type="ARBA" id="ARBA00022842"/>
    </source>
</evidence>
<dbReference type="OrthoDB" id="270392at2759"/>
<dbReference type="GO" id="GO:0003677">
    <property type="term" value="F:DNA binding"/>
    <property type="evidence" value="ECO:0007669"/>
    <property type="project" value="InterPro"/>
</dbReference>
<dbReference type="Pfam" id="PF00623">
    <property type="entry name" value="RNA_pol_Rpb1_2"/>
    <property type="match status" value="1"/>
</dbReference>
<evidence type="ECO:0000256" key="2">
    <source>
        <dbReference type="ARBA" id="ARBA00006460"/>
    </source>
</evidence>
<proteinExistence type="inferred from homology"/>
<dbReference type="Gene3D" id="4.10.860.120">
    <property type="entry name" value="RNA polymerase II, clamp domain"/>
    <property type="match status" value="1"/>
</dbReference>
<dbReference type="GeneID" id="54418322"/>
<dbReference type="CDD" id="cd01435">
    <property type="entry name" value="RNAP_I_RPA1_N"/>
    <property type="match status" value="1"/>
</dbReference>
<dbReference type="EMBL" id="ML975176">
    <property type="protein sequence ID" value="KAF1809045.1"/>
    <property type="molecule type" value="Genomic_DNA"/>
</dbReference>
<evidence type="ECO:0000256" key="13">
    <source>
        <dbReference type="SAM" id="MobiDB-lite"/>
    </source>
</evidence>
<dbReference type="Gene3D" id="1.10.357.120">
    <property type="match status" value="1"/>
</dbReference>
<keyword evidence="4 12" id="KW-0808">Transferase</keyword>
<keyword evidence="5 12" id="KW-0548">Nucleotidyltransferase</keyword>
<dbReference type="InterPro" id="IPR007080">
    <property type="entry name" value="RNA_pol_Rpb1_1"/>
</dbReference>
<evidence type="ECO:0000256" key="12">
    <source>
        <dbReference type="RuleBase" id="RU004279"/>
    </source>
</evidence>
<dbReference type="InterPro" id="IPR015699">
    <property type="entry name" value="DNA-dir_RNA_pol1_lsu_N"/>
</dbReference>
<dbReference type="Pfam" id="PF05000">
    <property type="entry name" value="RNA_pol_Rpb1_4"/>
    <property type="match status" value="1"/>
</dbReference>
<dbReference type="SUPFAM" id="SSF64484">
    <property type="entry name" value="beta and beta-prime subunits of DNA dependent RNA-polymerase"/>
    <property type="match status" value="1"/>
</dbReference>
<dbReference type="EC" id="2.7.7.6" evidence="12"/>
<keyword evidence="7" id="KW-0862">Zinc</keyword>
<dbReference type="Gene3D" id="1.10.150.390">
    <property type="match status" value="1"/>
</dbReference>
<evidence type="ECO:0000313" key="16">
    <source>
        <dbReference type="Proteomes" id="UP000504638"/>
    </source>
</evidence>
<keyword evidence="6" id="KW-0479">Metal-binding</keyword>
<dbReference type="Gene3D" id="1.10.274.100">
    <property type="entry name" value="RNA polymerase Rpb1, domain 3"/>
    <property type="match status" value="1"/>
</dbReference>
<dbReference type="InterPro" id="IPR045867">
    <property type="entry name" value="DNA-dir_RpoC_beta_prime"/>
</dbReference>
<dbReference type="GO" id="GO:0006351">
    <property type="term" value="P:DNA-templated transcription"/>
    <property type="evidence" value="ECO:0007669"/>
    <property type="project" value="InterPro"/>
</dbReference>
<evidence type="ECO:0000256" key="6">
    <source>
        <dbReference type="ARBA" id="ARBA00022723"/>
    </source>
</evidence>
<evidence type="ECO:0000259" key="14">
    <source>
        <dbReference type="SMART" id="SM00663"/>
    </source>
</evidence>
<dbReference type="Pfam" id="PF04997">
    <property type="entry name" value="RNA_pol_Rpb1_1"/>
    <property type="match status" value="1"/>
</dbReference>
<dbReference type="InterPro" id="IPR000722">
    <property type="entry name" value="RNA_pol_asu"/>
</dbReference>
<dbReference type="InterPro" id="IPR047107">
    <property type="entry name" value="DNA-dir_RNA_pol1_lsu_C"/>
</dbReference>
<comment type="similarity">
    <text evidence="2 12">Belongs to the RNA polymerase beta' chain family.</text>
</comment>
<name>A0A6G1FT46_9PEZI</name>
<dbReference type="InterPro" id="IPR006592">
    <property type="entry name" value="RNA_pol_N"/>
</dbReference>
<dbReference type="InterPro" id="IPR044893">
    <property type="entry name" value="RNA_pol_Rpb1_clamp_domain"/>
</dbReference>
<dbReference type="InterPro" id="IPR038120">
    <property type="entry name" value="Rpb1_funnel_sf"/>
</dbReference>
<dbReference type="Pfam" id="PF04998">
    <property type="entry name" value="RNA_pol_Rpb1_5"/>
    <property type="match status" value="1"/>
</dbReference>
<keyword evidence="9 12" id="KW-0804">Transcription</keyword>
<dbReference type="Gene3D" id="2.40.40.20">
    <property type="match status" value="1"/>
</dbReference>
<evidence type="ECO:0000256" key="5">
    <source>
        <dbReference type="ARBA" id="ARBA00022695"/>
    </source>
</evidence>
<evidence type="ECO:0000313" key="17">
    <source>
        <dbReference type="RefSeq" id="XP_033530676.1"/>
    </source>
</evidence>
<feature type="domain" description="RNA polymerase N-terminal" evidence="14">
    <location>
        <begin position="369"/>
        <end position="696"/>
    </location>
</feature>
<keyword evidence="10" id="KW-0539">Nucleus</keyword>
<organism evidence="15">
    <name type="scientific">Eremomyces bilateralis CBS 781.70</name>
    <dbReference type="NCBI Taxonomy" id="1392243"/>
    <lineage>
        <taxon>Eukaryota</taxon>
        <taxon>Fungi</taxon>
        <taxon>Dikarya</taxon>
        <taxon>Ascomycota</taxon>
        <taxon>Pezizomycotina</taxon>
        <taxon>Dothideomycetes</taxon>
        <taxon>Dothideomycetes incertae sedis</taxon>
        <taxon>Eremomycetales</taxon>
        <taxon>Eremomycetaceae</taxon>
        <taxon>Eremomyces</taxon>
    </lineage>
</organism>
<keyword evidence="8" id="KW-0460">Magnesium</keyword>
<dbReference type="FunFam" id="3.30.1490.180:FF:000003">
    <property type="entry name" value="DNA-directed RNA polymerase subunit"/>
    <property type="match status" value="1"/>
</dbReference>
<dbReference type="Gene3D" id="1.10.132.30">
    <property type="match status" value="1"/>
</dbReference>
<feature type="compositionally biased region" description="Basic and acidic residues" evidence="13">
    <location>
        <begin position="1462"/>
        <end position="1472"/>
    </location>
</feature>
<dbReference type="CDD" id="cd02735">
    <property type="entry name" value="RNAP_I_Rpa1_C"/>
    <property type="match status" value="1"/>
</dbReference>
<dbReference type="SMART" id="SM00663">
    <property type="entry name" value="RPOLA_N"/>
    <property type="match status" value="1"/>
</dbReference>
<accession>A0A6G1FT46</accession>
<feature type="region of interest" description="Disordered" evidence="13">
    <location>
        <begin position="1358"/>
        <end position="1472"/>
    </location>
</feature>
<dbReference type="GO" id="GO:0003899">
    <property type="term" value="F:DNA-directed RNA polymerase activity"/>
    <property type="evidence" value="ECO:0007669"/>
    <property type="project" value="UniProtKB-EC"/>
</dbReference>
<evidence type="ECO:0000256" key="1">
    <source>
        <dbReference type="ARBA" id="ARBA00004123"/>
    </source>
</evidence>
<dbReference type="InterPro" id="IPR042102">
    <property type="entry name" value="RNA_pol_Rpb1_3_sf"/>
</dbReference>
<keyword evidence="16" id="KW-1185">Reference proteome</keyword>
<dbReference type="InterPro" id="IPR007083">
    <property type="entry name" value="RNA_pol_Rpb1_4"/>
</dbReference>
<evidence type="ECO:0000256" key="9">
    <source>
        <dbReference type="ARBA" id="ARBA00023163"/>
    </source>
</evidence>